<evidence type="ECO:0000256" key="1">
    <source>
        <dbReference type="SAM" id="MobiDB-lite"/>
    </source>
</evidence>
<feature type="compositionally biased region" description="Polar residues" evidence="1">
    <location>
        <begin position="275"/>
        <end position="284"/>
    </location>
</feature>
<gene>
    <name evidence="2" type="ORF">LTR97_007997</name>
</gene>
<evidence type="ECO:0000313" key="2">
    <source>
        <dbReference type="EMBL" id="KAK5696693.1"/>
    </source>
</evidence>
<name>A0AAN7ZMN6_9PEZI</name>
<feature type="region of interest" description="Disordered" evidence="1">
    <location>
        <begin position="265"/>
        <end position="284"/>
    </location>
</feature>
<comment type="caution">
    <text evidence="2">The sequence shown here is derived from an EMBL/GenBank/DDBJ whole genome shotgun (WGS) entry which is preliminary data.</text>
</comment>
<evidence type="ECO:0000313" key="3">
    <source>
        <dbReference type="Proteomes" id="UP001310594"/>
    </source>
</evidence>
<accession>A0AAN7ZMN6</accession>
<dbReference type="EMBL" id="JAVRQU010000012">
    <property type="protein sequence ID" value="KAK5696693.1"/>
    <property type="molecule type" value="Genomic_DNA"/>
</dbReference>
<organism evidence="2 3">
    <name type="scientific">Elasticomyces elasticus</name>
    <dbReference type="NCBI Taxonomy" id="574655"/>
    <lineage>
        <taxon>Eukaryota</taxon>
        <taxon>Fungi</taxon>
        <taxon>Dikarya</taxon>
        <taxon>Ascomycota</taxon>
        <taxon>Pezizomycotina</taxon>
        <taxon>Dothideomycetes</taxon>
        <taxon>Dothideomycetidae</taxon>
        <taxon>Mycosphaerellales</taxon>
        <taxon>Teratosphaeriaceae</taxon>
        <taxon>Elasticomyces</taxon>
    </lineage>
</organism>
<sequence length="284" mass="31439">MADCRDSPSTFFEANRRLRDTMQKAREGKAAEALNGFLEVAAPVFAAVLKGGLDASGEAEDRCCELEKQLAAKDHELSLKLVVIDDQTKSLKTHQDTIAGKDEQIIMAEAKARVKAMRVEALLEEKKAHSDKDKVIEEKVEAIAELERRLQSRDTRYSEKCSELKAAHALYNHPGFEIIYSQAGYSTVTYHVSSVQPLAKSLGQYAQDTEQDVQSLMVKDVTSSAIKHDGWIVNPEQKMVYPTPPVNGRCIDFQAYEILKVAPEPAKRKAADGESTGSGKKQKV</sequence>
<dbReference type="AlphaFoldDB" id="A0AAN7ZMN6"/>
<dbReference type="Proteomes" id="UP001310594">
    <property type="component" value="Unassembled WGS sequence"/>
</dbReference>
<protein>
    <submittedName>
        <fullName evidence="2">Uncharacterized protein</fullName>
    </submittedName>
</protein>
<reference evidence="2" key="1">
    <citation type="submission" date="2023-08" db="EMBL/GenBank/DDBJ databases">
        <title>Black Yeasts Isolated from many extreme environments.</title>
        <authorList>
            <person name="Coleine C."/>
            <person name="Stajich J.E."/>
            <person name="Selbmann L."/>
        </authorList>
    </citation>
    <scope>NUCLEOTIDE SEQUENCE</scope>
    <source>
        <strain evidence="2">CCFEE 5810</strain>
    </source>
</reference>
<proteinExistence type="predicted"/>